<dbReference type="InterPro" id="IPR022963">
    <property type="entry name" value="Galactokinase_bac"/>
</dbReference>
<dbReference type="Proteomes" id="UP000571018">
    <property type="component" value="Unassembled WGS sequence"/>
</dbReference>
<dbReference type="PIRSF" id="PIRSF000530">
    <property type="entry name" value="Galactokinase"/>
    <property type="match status" value="1"/>
</dbReference>
<comment type="similarity">
    <text evidence="1 11">Belongs to the GHMP kinase family. GalK subfamily.</text>
</comment>
<dbReference type="PRINTS" id="PR00959">
    <property type="entry name" value="MEVGALKINASE"/>
</dbReference>
<evidence type="ECO:0000256" key="11">
    <source>
        <dbReference type="HAMAP-Rule" id="MF_00246"/>
    </source>
</evidence>
<accession>A0A839A465</accession>
<keyword evidence="10 11" id="KW-0119">Carbohydrate metabolism</keyword>
<evidence type="ECO:0000256" key="6">
    <source>
        <dbReference type="ARBA" id="ARBA00022777"/>
    </source>
</evidence>
<dbReference type="AlphaFoldDB" id="A0A839A465"/>
<dbReference type="Pfam" id="PF08544">
    <property type="entry name" value="GHMP_kinases_C"/>
    <property type="match status" value="1"/>
</dbReference>
<feature type="binding site" evidence="11">
    <location>
        <position position="224"/>
    </location>
    <ligand>
        <name>substrate</name>
    </ligand>
</feature>
<dbReference type="PROSITE" id="PS00627">
    <property type="entry name" value="GHMP_KINASES_ATP"/>
    <property type="match status" value="1"/>
</dbReference>
<comment type="function">
    <text evidence="11">Catalyzes the transfer of the gamma-phosphate of ATP to D-galactose to form alpha-D-galactose-1-phosphate (Gal-1-P).</text>
</comment>
<feature type="binding site" evidence="11">
    <location>
        <position position="130"/>
    </location>
    <ligand>
        <name>Mg(2+)</name>
        <dbReference type="ChEBI" id="CHEBI:18420"/>
    </ligand>
</feature>
<dbReference type="GO" id="GO:0004335">
    <property type="term" value="F:galactokinase activity"/>
    <property type="evidence" value="ECO:0007669"/>
    <property type="project" value="UniProtKB-UniRule"/>
</dbReference>
<feature type="domain" description="Galactokinase N-terminal" evidence="15">
    <location>
        <begin position="8"/>
        <end position="55"/>
    </location>
</feature>
<evidence type="ECO:0000256" key="8">
    <source>
        <dbReference type="ARBA" id="ARBA00022842"/>
    </source>
</evidence>
<dbReference type="PROSITE" id="PS00106">
    <property type="entry name" value="GALACTOKINASE"/>
    <property type="match status" value="1"/>
</dbReference>
<evidence type="ECO:0000259" key="14">
    <source>
        <dbReference type="Pfam" id="PF08544"/>
    </source>
</evidence>
<keyword evidence="2 11" id="KW-0963">Cytoplasm</keyword>
<feature type="active site" description="Proton acceptor" evidence="11">
    <location>
        <position position="174"/>
    </location>
</feature>
<dbReference type="GO" id="GO:0006012">
    <property type="term" value="P:galactose metabolic process"/>
    <property type="evidence" value="ECO:0007669"/>
    <property type="project" value="UniProtKB-UniRule"/>
</dbReference>
<keyword evidence="7 11" id="KW-0067">ATP-binding</keyword>
<dbReference type="InterPro" id="IPR000705">
    <property type="entry name" value="Galactokinase"/>
</dbReference>
<evidence type="ECO:0000313" key="16">
    <source>
        <dbReference type="EMBL" id="MBA5728435.1"/>
    </source>
</evidence>
<evidence type="ECO:0000256" key="1">
    <source>
        <dbReference type="ARBA" id="ARBA00006566"/>
    </source>
</evidence>
<keyword evidence="3 11" id="KW-0808">Transferase</keyword>
<dbReference type="UniPathway" id="UPA00214"/>
<dbReference type="InterPro" id="IPR014721">
    <property type="entry name" value="Ribsml_uS5_D2-typ_fold_subgr"/>
</dbReference>
<evidence type="ECO:0000313" key="17">
    <source>
        <dbReference type="Proteomes" id="UP000571018"/>
    </source>
</evidence>
<dbReference type="InterPro" id="IPR020568">
    <property type="entry name" value="Ribosomal_Su5_D2-typ_SF"/>
</dbReference>
<dbReference type="InterPro" id="IPR006203">
    <property type="entry name" value="GHMP_knse_ATP-bd_CS"/>
</dbReference>
<dbReference type="EMBL" id="JACAOA010000002">
    <property type="protein sequence ID" value="MBA5728435.1"/>
    <property type="molecule type" value="Genomic_DNA"/>
</dbReference>
<dbReference type="NCBIfam" id="TIGR00131">
    <property type="entry name" value="gal_kin"/>
    <property type="match status" value="1"/>
</dbReference>
<reference evidence="16 17" key="1">
    <citation type="submission" date="2020-06" db="EMBL/GenBank/DDBJ databases">
        <title>Reclassification of Facklamia ignava, Facklamia soureckii and Facklami tabacinasalis as Falseniella iganva gen. nov., comb. nov., Hutsoniella ignava gen. nov., comb. nov., and Ruoffia tabacinasalis gen. nov., comb. nov and description of Ruoffia haltotolerans sp. nov., isolated from hypersaline Inland Sea of Qatar.</title>
        <authorList>
            <person name="Fotedar R."/>
            <person name="Sankaranarayanan K."/>
            <person name="Lawson P."/>
            <person name="Caldwell M."/>
            <person name="Zeyara A."/>
            <person name="Al Malki A."/>
            <person name="Ali M."/>
        </authorList>
    </citation>
    <scope>NUCLEOTIDE SEQUENCE [LARGE SCALE GENOMIC DNA]</scope>
    <source>
        <strain evidence="16 17">INB8</strain>
    </source>
</reference>
<dbReference type="SUPFAM" id="SSF54211">
    <property type="entry name" value="Ribosomal protein S5 domain 2-like"/>
    <property type="match status" value="1"/>
</dbReference>
<dbReference type="Pfam" id="PF10509">
    <property type="entry name" value="GalKase_gal_bdg"/>
    <property type="match status" value="1"/>
</dbReference>
<protein>
    <recommendedName>
        <fullName evidence="11 12">Galactokinase</fullName>
        <ecNumber evidence="11 12">2.7.1.6</ecNumber>
    </recommendedName>
    <alternativeName>
        <fullName evidence="11">Galactose kinase</fullName>
    </alternativeName>
</protein>
<keyword evidence="17" id="KW-1185">Reference proteome</keyword>
<dbReference type="NCBIfam" id="NF003705">
    <property type="entry name" value="PRK05322.1"/>
    <property type="match status" value="1"/>
</dbReference>
<evidence type="ECO:0000256" key="12">
    <source>
        <dbReference type="NCBIfam" id="TIGR00131"/>
    </source>
</evidence>
<dbReference type="InterPro" id="IPR019539">
    <property type="entry name" value="GalKase_N"/>
</dbReference>
<evidence type="ECO:0000259" key="13">
    <source>
        <dbReference type="Pfam" id="PF00288"/>
    </source>
</evidence>
<evidence type="ECO:0000256" key="7">
    <source>
        <dbReference type="ARBA" id="ARBA00022840"/>
    </source>
</evidence>
<evidence type="ECO:0000256" key="5">
    <source>
        <dbReference type="ARBA" id="ARBA00022741"/>
    </source>
</evidence>
<dbReference type="Pfam" id="PF00288">
    <property type="entry name" value="GHMP_kinases_N"/>
    <property type="match status" value="1"/>
</dbReference>
<dbReference type="GO" id="GO:0005829">
    <property type="term" value="C:cytosol"/>
    <property type="evidence" value="ECO:0007669"/>
    <property type="project" value="TreeGrafter"/>
</dbReference>
<dbReference type="Gene3D" id="3.30.230.10">
    <property type="match status" value="1"/>
</dbReference>
<dbReference type="InterPro" id="IPR036554">
    <property type="entry name" value="GHMP_kinase_C_sf"/>
</dbReference>
<dbReference type="InterPro" id="IPR019741">
    <property type="entry name" value="Galactokinase_CS"/>
</dbReference>
<comment type="subcellular location">
    <subcellularLocation>
        <location evidence="11">Cytoplasm</location>
    </subcellularLocation>
</comment>
<keyword evidence="5 11" id="KW-0547">Nucleotide-binding</keyword>
<feature type="domain" description="GHMP kinase C-terminal" evidence="14">
    <location>
        <begin position="285"/>
        <end position="365"/>
    </location>
</feature>
<dbReference type="EC" id="2.7.1.6" evidence="11 12"/>
<dbReference type="SUPFAM" id="SSF55060">
    <property type="entry name" value="GHMP Kinase, C-terminal domain"/>
    <property type="match status" value="1"/>
</dbReference>
<feature type="binding site" evidence="11">
    <location>
        <position position="162"/>
    </location>
    <ligand>
        <name>Mg(2+)</name>
        <dbReference type="ChEBI" id="CHEBI:18420"/>
    </ligand>
</feature>
<evidence type="ECO:0000256" key="9">
    <source>
        <dbReference type="ARBA" id="ARBA00023144"/>
    </source>
</evidence>
<keyword evidence="6 11" id="KW-0418">Kinase</keyword>
<dbReference type="InterPro" id="IPR006204">
    <property type="entry name" value="GHMP_kinase_N_dom"/>
</dbReference>
<dbReference type="FunFam" id="3.30.70.890:FF:000001">
    <property type="entry name" value="Galactokinase"/>
    <property type="match status" value="1"/>
</dbReference>
<comment type="caution">
    <text evidence="16">The sequence shown here is derived from an EMBL/GenBank/DDBJ whole genome shotgun (WGS) entry which is preliminary data.</text>
</comment>
<dbReference type="PANTHER" id="PTHR10457:SF7">
    <property type="entry name" value="GALACTOKINASE-RELATED"/>
    <property type="match status" value="1"/>
</dbReference>
<dbReference type="InterPro" id="IPR013750">
    <property type="entry name" value="GHMP_kinase_C_dom"/>
</dbReference>
<dbReference type="RefSeq" id="WP_218930159.1">
    <property type="nucleotide sequence ID" value="NZ_JACAOA010000002.1"/>
</dbReference>
<feature type="binding site" evidence="11">
    <location>
        <begin position="33"/>
        <end position="36"/>
    </location>
    <ligand>
        <name>substrate</name>
    </ligand>
</feature>
<evidence type="ECO:0000256" key="2">
    <source>
        <dbReference type="ARBA" id="ARBA00022490"/>
    </source>
</evidence>
<evidence type="ECO:0000259" key="15">
    <source>
        <dbReference type="Pfam" id="PF10509"/>
    </source>
</evidence>
<dbReference type="PRINTS" id="PR00473">
    <property type="entry name" value="GALCTOKINASE"/>
</dbReference>
<evidence type="ECO:0000256" key="4">
    <source>
        <dbReference type="ARBA" id="ARBA00022723"/>
    </source>
</evidence>
<sequence length="388" mass="43387">MKLKDLEKEFFEIFEETPSNAYISPGRVNLIGEHIDYNGGYVLPAAITYGSYGLIKIRDDNQIRAYSINFPDKGIIDINLSNIQYKKEDDWANFVKGTAKYFMNLTGEKSKGFDLLIYGNIPNGAGLSSSASIELLIGIILNDINQSKLNRQDLVKIGQLTENKFIGVNSGIMDQFAVGMGQKDKAIFLNTDTLDYSVIDADFGDNLILIMNTNKQRKLSDSKYNQRRAECDKALQIIQEHKRIKNLCELSINDLQLIEQLLEDKMLYQRVRHVVTENNRTILAKEALSNGDLIKFGELLDASHESLRNDYDVTGLELDTLVGLARQQPGVLGSRMTGAGMGGCAIALINKEEVNLAIQVITQEYTDIIGYSPEMYIAEIGDGAKKIY</sequence>
<organism evidence="16 17">
    <name type="scientific">Ruoffia halotolerans</name>
    <dbReference type="NCBI Taxonomy" id="2748684"/>
    <lineage>
        <taxon>Bacteria</taxon>
        <taxon>Bacillati</taxon>
        <taxon>Bacillota</taxon>
        <taxon>Bacilli</taxon>
        <taxon>Lactobacillales</taxon>
        <taxon>Aerococcaceae</taxon>
        <taxon>Ruoffia</taxon>
    </lineage>
</organism>
<dbReference type="GO" id="GO:0000287">
    <property type="term" value="F:magnesium ion binding"/>
    <property type="evidence" value="ECO:0007669"/>
    <property type="project" value="UniProtKB-UniRule"/>
</dbReference>
<keyword evidence="8 11" id="KW-0460">Magnesium</keyword>
<feature type="domain" description="GHMP kinase N-terminal" evidence="13">
    <location>
        <begin position="93"/>
        <end position="181"/>
    </location>
</feature>
<dbReference type="GO" id="GO:0005524">
    <property type="term" value="F:ATP binding"/>
    <property type="evidence" value="ECO:0007669"/>
    <property type="project" value="UniProtKB-UniRule"/>
</dbReference>
<keyword evidence="4 11" id="KW-0479">Metal-binding</keyword>
<dbReference type="PANTHER" id="PTHR10457">
    <property type="entry name" value="MEVALONATE KINASE/GALACTOKINASE"/>
    <property type="match status" value="1"/>
</dbReference>
<feature type="binding site" evidence="11">
    <location>
        <position position="67"/>
    </location>
    <ligand>
        <name>ATP</name>
        <dbReference type="ChEBI" id="CHEBI:30616"/>
    </ligand>
</feature>
<gene>
    <name evidence="11" type="primary">galK</name>
    <name evidence="16" type="ORF">HW423_01350</name>
</gene>
<proteinExistence type="inferred from homology"/>
<keyword evidence="9 11" id="KW-0299">Galactose metabolism</keyword>
<dbReference type="FunFam" id="3.30.230.10:FF:000017">
    <property type="entry name" value="Galactokinase"/>
    <property type="match status" value="1"/>
</dbReference>
<evidence type="ECO:0000256" key="10">
    <source>
        <dbReference type="ARBA" id="ARBA00023277"/>
    </source>
</evidence>
<feature type="site" description="Transition state stabilizer" evidence="11">
    <location>
        <position position="27"/>
    </location>
</feature>
<name>A0A839A465_9LACT</name>
<evidence type="ECO:0000256" key="3">
    <source>
        <dbReference type="ARBA" id="ARBA00022679"/>
    </source>
</evidence>
<dbReference type="Gene3D" id="3.30.70.890">
    <property type="entry name" value="GHMP kinase, C-terminal domain"/>
    <property type="match status" value="1"/>
</dbReference>
<comment type="pathway">
    <text evidence="11">Carbohydrate metabolism; galactose metabolism.</text>
</comment>
<comment type="catalytic activity">
    <reaction evidence="11">
        <text>alpha-D-galactose + ATP = alpha-D-galactose 1-phosphate + ADP + H(+)</text>
        <dbReference type="Rhea" id="RHEA:13553"/>
        <dbReference type="ChEBI" id="CHEBI:15378"/>
        <dbReference type="ChEBI" id="CHEBI:28061"/>
        <dbReference type="ChEBI" id="CHEBI:30616"/>
        <dbReference type="ChEBI" id="CHEBI:58336"/>
        <dbReference type="ChEBI" id="CHEBI:456216"/>
        <dbReference type="EC" id="2.7.1.6"/>
    </reaction>
</comment>
<dbReference type="HAMAP" id="MF_00246">
    <property type="entry name" value="Galactokinase"/>
    <property type="match status" value="1"/>
</dbReference>
<dbReference type="InterPro" id="IPR006206">
    <property type="entry name" value="Mevalonate/galactokinase"/>
</dbReference>
<feature type="binding site" evidence="11">
    <location>
        <begin position="124"/>
        <end position="130"/>
    </location>
    <ligand>
        <name>ATP</name>
        <dbReference type="ChEBI" id="CHEBI:30616"/>
    </ligand>
</feature>